<feature type="binding site" evidence="4">
    <location>
        <position position="173"/>
    </location>
    <ligand>
        <name>heme b</name>
        <dbReference type="ChEBI" id="CHEBI:60344"/>
    </ligand>
</feature>
<dbReference type="GO" id="GO:0046872">
    <property type="term" value="F:metal ion binding"/>
    <property type="evidence" value="ECO:0007669"/>
    <property type="project" value="UniProtKB-KW"/>
</dbReference>
<gene>
    <name evidence="6" type="ORF">IQ251_04630</name>
</gene>
<evidence type="ECO:0000256" key="5">
    <source>
        <dbReference type="PIRSR" id="PIRSR000343-2"/>
    </source>
</evidence>
<sequence length="215" mass="24041">MSTRFSAALREATWAEHERAESAGFMRGLLAGDLPSGAYADLTAQHYFAYRVLEQAAESMRGDPVAGPFVFDELTRLPALERDLHHLLGDDWADRIRPNTATQRYCARLQEVCFTWPGGFIAHSYTRYLGDLSGGQAIRGTVERTFGLTDGVGAEFYRFPGIPRPREFKDDYRGRLDGAPWSPDEQGRVIDEVLEAYRHNTDVLVELGEVHGSGT</sequence>
<feature type="binding site" description="axial binding residue" evidence="5">
    <location>
        <position position="17"/>
    </location>
    <ligand>
        <name>heme b</name>
        <dbReference type="ChEBI" id="CHEBI:60344"/>
    </ligand>
    <ligandPart>
        <name>Fe</name>
        <dbReference type="ChEBI" id="CHEBI:18248"/>
    </ligandPart>
</feature>
<evidence type="ECO:0000256" key="4">
    <source>
        <dbReference type="PIRSR" id="PIRSR000343-1"/>
    </source>
</evidence>
<dbReference type="Gene3D" id="1.20.910.10">
    <property type="entry name" value="Heme oxygenase-like"/>
    <property type="match status" value="1"/>
</dbReference>
<dbReference type="GO" id="GO:0020037">
    <property type="term" value="F:heme binding"/>
    <property type="evidence" value="ECO:0007669"/>
    <property type="project" value="TreeGrafter"/>
</dbReference>
<organism evidence="6 7">
    <name type="scientific">Saccharopolyspora montiporae</name>
    <dbReference type="NCBI Taxonomy" id="2781240"/>
    <lineage>
        <taxon>Bacteria</taxon>
        <taxon>Bacillati</taxon>
        <taxon>Actinomycetota</taxon>
        <taxon>Actinomycetes</taxon>
        <taxon>Pseudonocardiales</taxon>
        <taxon>Pseudonocardiaceae</taxon>
        <taxon>Saccharopolyspora</taxon>
    </lineage>
</organism>
<dbReference type="GO" id="GO:0004392">
    <property type="term" value="F:heme oxygenase (decyclizing) activity"/>
    <property type="evidence" value="ECO:0007669"/>
    <property type="project" value="InterPro"/>
</dbReference>
<dbReference type="CDD" id="cd19165">
    <property type="entry name" value="HemeO"/>
    <property type="match status" value="1"/>
</dbReference>
<evidence type="ECO:0000256" key="2">
    <source>
        <dbReference type="ARBA" id="ARBA00022723"/>
    </source>
</evidence>
<dbReference type="Proteomes" id="UP000598360">
    <property type="component" value="Unassembled WGS sequence"/>
</dbReference>
<evidence type="ECO:0000313" key="6">
    <source>
        <dbReference type="EMBL" id="MBE9373733.1"/>
    </source>
</evidence>
<protein>
    <submittedName>
        <fullName evidence="6">Biliverdin-producing heme oxygenase</fullName>
    </submittedName>
</protein>
<dbReference type="SUPFAM" id="SSF48613">
    <property type="entry name" value="Heme oxygenase-like"/>
    <property type="match status" value="1"/>
</dbReference>
<evidence type="ECO:0000256" key="3">
    <source>
        <dbReference type="ARBA" id="ARBA00023004"/>
    </source>
</evidence>
<dbReference type="PRINTS" id="PR00088">
    <property type="entry name" value="HAEMOXYGNASE"/>
</dbReference>
<dbReference type="Pfam" id="PF01126">
    <property type="entry name" value="Heme_oxygenase"/>
    <property type="match status" value="1"/>
</dbReference>
<dbReference type="AlphaFoldDB" id="A0A929G0L4"/>
<dbReference type="InterPro" id="IPR016084">
    <property type="entry name" value="Haem_Oase-like_multi-hlx"/>
</dbReference>
<dbReference type="InterPro" id="IPR016053">
    <property type="entry name" value="Haem_Oase-like"/>
</dbReference>
<dbReference type="EMBL" id="JADEYC010000007">
    <property type="protein sequence ID" value="MBE9373733.1"/>
    <property type="molecule type" value="Genomic_DNA"/>
</dbReference>
<feature type="binding site" evidence="4">
    <location>
        <position position="125"/>
    </location>
    <ligand>
        <name>heme b</name>
        <dbReference type="ChEBI" id="CHEBI:60344"/>
    </ligand>
</feature>
<comment type="caution">
    <text evidence="6">The sequence shown here is derived from an EMBL/GenBank/DDBJ whole genome shotgun (WGS) entry which is preliminary data.</text>
</comment>
<name>A0A929G0L4_9PSEU</name>
<keyword evidence="7" id="KW-1185">Reference proteome</keyword>
<dbReference type="PIRSF" id="PIRSF000343">
    <property type="entry name" value="Haem_Oase"/>
    <property type="match status" value="1"/>
</dbReference>
<keyword evidence="1 4" id="KW-0349">Heme</keyword>
<feature type="binding site" evidence="4">
    <location>
        <position position="10"/>
    </location>
    <ligand>
        <name>heme b</name>
        <dbReference type="ChEBI" id="CHEBI:60344"/>
    </ligand>
</feature>
<reference evidence="6" key="1">
    <citation type="submission" date="2020-10" db="EMBL/GenBank/DDBJ databases">
        <title>Diversity and distribution of actinomycetes associated with coral in the coast of Hainan.</title>
        <authorList>
            <person name="Li F."/>
        </authorList>
    </citation>
    <scope>NUCLEOTIDE SEQUENCE</scope>
    <source>
        <strain evidence="6">HNM0983</strain>
    </source>
</reference>
<accession>A0A929G0L4</accession>
<keyword evidence="2 5" id="KW-0479">Metal-binding</keyword>
<proteinExistence type="predicted"/>
<evidence type="ECO:0000313" key="7">
    <source>
        <dbReference type="Proteomes" id="UP000598360"/>
    </source>
</evidence>
<dbReference type="InterPro" id="IPR002051">
    <property type="entry name" value="Haem_Oase"/>
</dbReference>
<dbReference type="PANTHER" id="PTHR10720">
    <property type="entry name" value="HEME OXYGENASE"/>
    <property type="match status" value="1"/>
</dbReference>
<dbReference type="GO" id="GO:0006979">
    <property type="term" value="P:response to oxidative stress"/>
    <property type="evidence" value="ECO:0007669"/>
    <property type="project" value="TreeGrafter"/>
</dbReference>
<dbReference type="GO" id="GO:0042167">
    <property type="term" value="P:heme catabolic process"/>
    <property type="evidence" value="ECO:0007669"/>
    <property type="project" value="TreeGrafter"/>
</dbReference>
<dbReference type="GO" id="GO:0006788">
    <property type="term" value="P:heme oxidation"/>
    <property type="evidence" value="ECO:0007669"/>
    <property type="project" value="InterPro"/>
</dbReference>
<evidence type="ECO:0000256" key="1">
    <source>
        <dbReference type="ARBA" id="ARBA00022617"/>
    </source>
</evidence>
<dbReference type="PANTHER" id="PTHR10720:SF0">
    <property type="entry name" value="HEME OXYGENASE"/>
    <property type="match status" value="1"/>
</dbReference>
<keyword evidence="3 5" id="KW-0408">Iron</keyword>